<name>A0A0K2UIH9_LEPSM</name>
<evidence type="ECO:0000313" key="1">
    <source>
        <dbReference type="EMBL" id="CDW38104.1"/>
    </source>
</evidence>
<sequence length="31" mass="3763">MLKLLYKIVHRIDISLPINKKVNVKIIKFRQ</sequence>
<protein>
    <submittedName>
        <fullName evidence="1">Uncharacterized protein</fullName>
    </submittedName>
</protein>
<dbReference type="AlphaFoldDB" id="A0A0K2UIH9"/>
<accession>A0A0K2UIH9</accession>
<reference evidence="1" key="1">
    <citation type="submission" date="2014-05" db="EMBL/GenBank/DDBJ databases">
        <authorList>
            <person name="Chronopoulou M."/>
        </authorList>
    </citation>
    <scope>NUCLEOTIDE SEQUENCE</scope>
    <source>
        <tissue evidence="1">Whole organism</tissue>
    </source>
</reference>
<organism evidence="1">
    <name type="scientific">Lepeophtheirus salmonis</name>
    <name type="common">Salmon louse</name>
    <name type="synonym">Caligus salmonis</name>
    <dbReference type="NCBI Taxonomy" id="72036"/>
    <lineage>
        <taxon>Eukaryota</taxon>
        <taxon>Metazoa</taxon>
        <taxon>Ecdysozoa</taxon>
        <taxon>Arthropoda</taxon>
        <taxon>Crustacea</taxon>
        <taxon>Multicrustacea</taxon>
        <taxon>Hexanauplia</taxon>
        <taxon>Copepoda</taxon>
        <taxon>Siphonostomatoida</taxon>
        <taxon>Caligidae</taxon>
        <taxon>Lepeophtheirus</taxon>
    </lineage>
</organism>
<dbReference type="EMBL" id="HACA01020743">
    <property type="protein sequence ID" value="CDW38104.1"/>
    <property type="molecule type" value="Transcribed_RNA"/>
</dbReference>
<proteinExistence type="predicted"/>